<dbReference type="InParanoid" id="A0A4R5CNY8"/>
<gene>
    <name evidence="2" type="ORF">E1269_22570</name>
</gene>
<reference evidence="2 3" key="1">
    <citation type="submission" date="2019-03" db="EMBL/GenBank/DDBJ databases">
        <title>Draft genome sequences of novel Actinobacteria.</title>
        <authorList>
            <person name="Sahin N."/>
            <person name="Ay H."/>
            <person name="Saygin H."/>
        </authorList>
    </citation>
    <scope>NUCLEOTIDE SEQUENCE [LARGE SCALE GENOMIC DNA]</scope>
    <source>
        <strain evidence="2 3">5K138</strain>
    </source>
</reference>
<dbReference type="OrthoDB" id="334367at2"/>
<comment type="caution">
    <text evidence="2">The sequence shown here is derived from an EMBL/GenBank/DDBJ whole genome shotgun (WGS) entry which is preliminary data.</text>
</comment>
<evidence type="ECO:0000313" key="3">
    <source>
        <dbReference type="Proteomes" id="UP000294739"/>
    </source>
</evidence>
<evidence type="ECO:0000313" key="2">
    <source>
        <dbReference type="EMBL" id="TDE01796.1"/>
    </source>
</evidence>
<dbReference type="EMBL" id="SMKZ01000039">
    <property type="protein sequence ID" value="TDE01796.1"/>
    <property type="molecule type" value="Genomic_DNA"/>
</dbReference>
<organism evidence="2 3">
    <name type="scientific">Jiangella asiatica</name>
    <dbReference type="NCBI Taxonomy" id="2530372"/>
    <lineage>
        <taxon>Bacteria</taxon>
        <taxon>Bacillati</taxon>
        <taxon>Actinomycetota</taxon>
        <taxon>Actinomycetes</taxon>
        <taxon>Jiangellales</taxon>
        <taxon>Jiangellaceae</taxon>
        <taxon>Jiangella</taxon>
    </lineage>
</organism>
<dbReference type="Proteomes" id="UP000294739">
    <property type="component" value="Unassembled WGS sequence"/>
</dbReference>
<dbReference type="RefSeq" id="WP_131898777.1">
    <property type="nucleotide sequence ID" value="NZ_SMKZ01000039.1"/>
</dbReference>
<keyword evidence="3" id="KW-1185">Reference proteome</keyword>
<evidence type="ECO:0000259" key="1">
    <source>
        <dbReference type="Pfam" id="PF18480"/>
    </source>
</evidence>
<dbReference type="InterPro" id="IPR041049">
    <property type="entry name" value="DUF5615"/>
</dbReference>
<dbReference type="Pfam" id="PF18480">
    <property type="entry name" value="DUF5615"/>
    <property type="match status" value="1"/>
</dbReference>
<name>A0A4R5CNY8_9ACTN</name>
<sequence length="131" mass="14108">MKFLLDENISHRLCPSLKAAGHDAVHVSEIGLASTDDSVIVARALADGSVVVSCDHDFVQLLYASGASMPSLLLTREVDTLTSTELAELICPRCRASSRNSWMPGPIATLTPDRVRVRPLPLRPITSGTTR</sequence>
<accession>A0A4R5CNY8</accession>
<dbReference type="AlphaFoldDB" id="A0A4R5CNY8"/>
<feature type="domain" description="DUF5615" evidence="1">
    <location>
        <begin position="1"/>
        <end position="90"/>
    </location>
</feature>
<protein>
    <recommendedName>
        <fullName evidence="1">DUF5615 domain-containing protein</fullName>
    </recommendedName>
</protein>
<proteinExistence type="predicted"/>